<keyword evidence="1" id="KW-0472">Membrane</keyword>
<protein>
    <submittedName>
        <fullName evidence="2">Uncharacterized protein</fullName>
    </submittedName>
</protein>
<reference evidence="2" key="1">
    <citation type="submission" date="2023-01" db="EMBL/GenBank/DDBJ databases">
        <title>Genome-based studies on antimicrobial resistance profiles of Riemerella anatipestifer in China, 1994 to 2021.</title>
        <authorList>
            <person name="Yang Z."/>
            <person name="Zhu D."/>
        </authorList>
    </citation>
    <scope>NUCLEOTIDE SEQUENCE</scope>
    <source>
        <strain evidence="2">RCAD1218</strain>
    </source>
</reference>
<keyword evidence="1" id="KW-0812">Transmembrane</keyword>
<dbReference type="Proteomes" id="UP001284033">
    <property type="component" value="Unassembled WGS sequence"/>
</dbReference>
<dbReference type="AlphaFoldDB" id="A0AAP6HCT8"/>
<feature type="transmembrane region" description="Helical" evidence="1">
    <location>
        <begin position="12"/>
        <end position="33"/>
    </location>
</feature>
<evidence type="ECO:0000313" key="2">
    <source>
        <dbReference type="EMBL" id="MDY3511792.1"/>
    </source>
</evidence>
<comment type="caution">
    <text evidence="2">The sequence shown here is derived from an EMBL/GenBank/DDBJ whole genome shotgun (WGS) entry which is preliminary data.</text>
</comment>
<proteinExistence type="predicted"/>
<name>A0AAP6HCT8_RIEAN</name>
<sequence length="125" mass="14822">MRAGMLKKYPFIYLILIFTLSTKILIFGGEWSLDTYTHNISNHQERNQEDNECLKGICKHHTHFSAQKHYKSFFSASYFVLPKLVNIPSLLKHKREKKIADYRKWQIVKYTFTHSNRGPPHLKLA</sequence>
<accession>A0AAP6HCT8</accession>
<evidence type="ECO:0000256" key="1">
    <source>
        <dbReference type="SAM" id="Phobius"/>
    </source>
</evidence>
<organism evidence="2 3">
    <name type="scientific">Riemerella anatipestifer</name>
    <name type="common">Moraxella anatipestifer</name>
    <dbReference type="NCBI Taxonomy" id="34085"/>
    <lineage>
        <taxon>Bacteria</taxon>
        <taxon>Pseudomonadati</taxon>
        <taxon>Bacteroidota</taxon>
        <taxon>Flavobacteriia</taxon>
        <taxon>Flavobacteriales</taxon>
        <taxon>Weeksellaceae</taxon>
        <taxon>Riemerella</taxon>
    </lineage>
</organism>
<keyword evidence="1" id="KW-1133">Transmembrane helix</keyword>
<dbReference type="RefSeq" id="WP_229578596.1">
    <property type="nucleotide sequence ID" value="NZ_CP168322.1"/>
</dbReference>
<dbReference type="EMBL" id="JAQZHK010000001">
    <property type="protein sequence ID" value="MDY3511792.1"/>
    <property type="molecule type" value="Genomic_DNA"/>
</dbReference>
<gene>
    <name evidence="2" type="ORF">PG303_00995</name>
</gene>
<evidence type="ECO:0000313" key="3">
    <source>
        <dbReference type="Proteomes" id="UP001284033"/>
    </source>
</evidence>